<evidence type="ECO:0000259" key="6">
    <source>
        <dbReference type="Pfam" id="PF03404"/>
    </source>
</evidence>
<dbReference type="InterPro" id="IPR019546">
    <property type="entry name" value="TAT_signal_bac_arc"/>
</dbReference>
<dbReference type="Gene3D" id="3.90.420.10">
    <property type="entry name" value="Oxidoreductase, molybdopterin-binding domain"/>
    <property type="match status" value="1"/>
</dbReference>
<dbReference type="GO" id="GO:0043546">
    <property type="term" value="F:molybdopterin cofactor binding"/>
    <property type="evidence" value="ECO:0007669"/>
    <property type="project" value="TreeGrafter"/>
</dbReference>
<dbReference type="InterPro" id="IPR008335">
    <property type="entry name" value="Mopterin_OxRdtase_euk"/>
</dbReference>
<dbReference type="InterPro" id="IPR014756">
    <property type="entry name" value="Ig_E-set"/>
</dbReference>
<keyword evidence="3" id="KW-0479">Metal-binding</keyword>
<dbReference type="EMBL" id="JAEKFT010000008">
    <property type="protein sequence ID" value="MBT0961309.1"/>
    <property type="molecule type" value="Genomic_DNA"/>
</dbReference>
<feature type="domain" description="Oxidoreductase molybdopterin-binding" evidence="5">
    <location>
        <begin position="123"/>
        <end position="293"/>
    </location>
</feature>
<dbReference type="SUPFAM" id="SSF56524">
    <property type="entry name" value="Oxidoreductase molybdopterin-binding domain"/>
    <property type="match status" value="1"/>
</dbReference>
<proteinExistence type="predicted"/>
<dbReference type="InterPro" id="IPR000572">
    <property type="entry name" value="OxRdtase_Mopterin-bd_dom"/>
</dbReference>
<dbReference type="Gene3D" id="2.60.40.650">
    <property type="match status" value="1"/>
</dbReference>
<dbReference type="Pfam" id="PF00174">
    <property type="entry name" value="Oxidored_molyb"/>
    <property type="match status" value="1"/>
</dbReference>
<sequence length="440" mass="48085">MNDKQLERGIHALYAQDPQQADWLVWGRKVDPTSRRGFLKKTGLLAMSAAVGAHIPFWEKMPGGLIPAALAASPEPFVIPGREGLRVLNDRPINAETPAHLLDDEVTPASRMFVRNNGIPPVEASVDPATWTLEVAGESCQTPMNFTIAELKARFAHRTYQLQIECGGNGRAEFNPPATGNQWSTGAVACPTFTGVRLRDVLEACGIKEDAVYVGYYGADTHLSGDPTKVVISRGVPMAKALRDETLIAWAMNGEDIPALNGHPLRLVAGGWPGSVSGKWLKKIVIRNQEHDGAKMTGHSYRVPCTPVAPGTEVPKENMCIIESMPVKSLVTFPKSGITHPQGEVLAVRGHAWAGDLEVAEVFVSIDFGATWQKATLRRPVNPIAWQHWQAELRLPEKGYFEVWARAVDSQGRSQPMVLPGWNPRGYLNNACHRIAVKAV</sequence>
<dbReference type="PRINTS" id="PR00407">
    <property type="entry name" value="EUMOPTERIN"/>
</dbReference>
<dbReference type="InterPro" id="IPR006311">
    <property type="entry name" value="TAT_signal"/>
</dbReference>
<dbReference type="Proteomes" id="UP000694660">
    <property type="component" value="Unassembled WGS sequence"/>
</dbReference>
<evidence type="ECO:0000256" key="4">
    <source>
        <dbReference type="ARBA" id="ARBA00023002"/>
    </source>
</evidence>
<reference evidence="8" key="1">
    <citation type="journal article" date="2022" name="ISME J.">
        <title>Genetic and phylogenetic analysis of dissimilatory iodate-reducing bacteria identifies potential niches across the world's oceans.</title>
        <authorList>
            <person name="Reyes-Umana V."/>
            <person name="Henning Z."/>
            <person name="Lee K."/>
            <person name="Barnum T.P."/>
            <person name="Coates J.D."/>
        </authorList>
    </citation>
    <scope>NUCLEOTIDE SEQUENCE [LARGE SCALE GENOMIC DNA]</scope>
    <source>
        <strain evidence="8">IR12</strain>
    </source>
</reference>
<dbReference type="GO" id="GO:0030151">
    <property type="term" value="F:molybdenum ion binding"/>
    <property type="evidence" value="ECO:0007669"/>
    <property type="project" value="InterPro"/>
</dbReference>
<evidence type="ECO:0000256" key="3">
    <source>
        <dbReference type="ARBA" id="ARBA00022723"/>
    </source>
</evidence>
<keyword evidence="2" id="KW-0500">Molybdenum</keyword>
<dbReference type="GO" id="GO:0008482">
    <property type="term" value="F:sulfite oxidase activity"/>
    <property type="evidence" value="ECO:0007669"/>
    <property type="project" value="TreeGrafter"/>
</dbReference>
<evidence type="ECO:0000256" key="2">
    <source>
        <dbReference type="ARBA" id="ARBA00022505"/>
    </source>
</evidence>
<evidence type="ECO:0000259" key="5">
    <source>
        <dbReference type="Pfam" id="PF00174"/>
    </source>
</evidence>
<dbReference type="RefSeq" id="WP_214361069.1">
    <property type="nucleotide sequence ID" value="NZ_JAEKFT010000008.1"/>
</dbReference>
<gene>
    <name evidence="7" type="ORF">I8J34_08980</name>
</gene>
<dbReference type="AlphaFoldDB" id="A0A944DMD3"/>
<dbReference type="GO" id="GO:0006790">
    <property type="term" value="P:sulfur compound metabolic process"/>
    <property type="evidence" value="ECO:0007669"/>
    <property type="project" value="TreeGrafter"/>
</dbReference>
<keyword evidence="8" id="KW-1185">Reference proteome</keyword>
<dbReference type="InterPro" id="IPR005066">
    <property type="entry name" value="MoCF_OxRdtse_dimer"/>
</dbReference>
<comment type="caution">
    <text evidence="7">The sequence shown here is derived from an EMBL/GenBank/DDBJ whole genome shotgun (WGS) entry which is preliminary data.</text>
</comment>
<dbReference type="CDD" id="cd02110">
    <property type="entry name" value="SO_family_Moco_dimer"/>
    <property type="match status" value="1"/>
</dbReference>
<dbReference type="PROSITE" id="PS51318">
    <property type="entry name" value="TAT"/>
    <property type="match status" value="1"/>
</dbReference>
<evidence type="ECO:0000313" key="7">
    <source>
        <dbReference type="EMBL" id="MBT0961309.1"/>
    </source>
</evidence>
<evidence type="ECO:0000256" key="1">
    <source>
        <dbReference type="ARBA" id="ARBA00001924"/>
    </source>
</evidence>
<dbReference type="NCBIfam" id="TIGR01409">
    <property type="entry name" value="TAT_signal_seq"/>
    <property type="match status" value="1"/>
</dbReference>
<protein>
    <submittedName>
        <fullName evidence="7">Sulfite oxidase</fullName>
    </submittedName>
</protein>
<dbReference type="PANTHER" id="PTHR19372:SF7">
    <property type="entry name" value="SULFITE OXIDASE, MITOCHONDRIAL"/>
    <property type="match status" value="1"/>
</dbReference>
<keyword evidence="4" id="KW-0560">Oxidoreductase</keyword>
<evidence type="ECO:0000313" key="8">
    <source>
        <dbReference type="Proteomes" id="UP000694660"/>
    </source>
</evidence>
<comment type="cofactor">
    <cofactor evidence="1">
        <name>Mo-molybdopterin</name>
        <dbReference type="ChEBI" id="CHEBI:71302"/>
    </cofactor>
</comment>
<accession>A0A944DMD3</accession>
<dbReference type="SUPFAM" id="SSF81296">
    <property type="entry name" value="E set domains"/>
    <property type="match status" value="1"/>
</dbReference>
<dbReference type="PANTHER" id="PTHR19372">
    <property type="entry name" value="SULFITE REDUCTASE"/>
    <property type="match status" value="1"/>
</dbReference>
<dbReference type="Pfam" id="PF03404">
    <property type="entry name" value="Mo-co_dimer"/>
    <property type="match status" value="1"/>
</dbReference>
<dbReference type="GO" id="GO:0020037">
    <property type="term" value="F:heme binding"/>
    <property type="evidence" value="ECO:0007669"/>
    <property type="project" value="TreeGrafter"/>
</dbReference>
<dbReference type="InterPro" id="IPR036374">
    <property type="entry name" value="OxRdtase_Mopterin-bd_sf"/>
</dbReference>
<name>A0A944DMD3_DENI1</name>
<organism evidence="7 8">
    <name type="scientific">Denitromonas iodatirespirans</name>
    <dbReference type="NCBI Taxonomy" id="2795389"/>
    <lineage>
        <taxon>Bacteria</taxon>
        <taxon>Pseudomonadati</taxon>
        <taxon>Pseudomonadota</taxon>
        <taxon>Betaproteobacteria</taxon>
        <taxon>Rhodocyclales</taxon>
        <taxon>Zoogloeaceae</taxon>
        <taxon>Denitromonas</taxon>
    </lineage>
</organism>
<feature type="domain" description="Moybdenum cofactor oxidoreductase dimerisation" evidence="6">
    <location>
        <begin position="321"/>
        <end position="438"/>
    </location>
</feature>